<feature type="non-terminal residue" evidence="2">
    <location>
        <position position="78"/>
    </location>
</feature>
<protein>
    <submittedName>
        <fullName evidence="1">Uncharacterized protein</fullName>
    </submittedName>
</protein>
<evidence type="ECO:0000313" key="1">
    <source>
        <dbReference type="EMBL" id="CAG7901252.1"/>
    </source>
</evidence>
<dbReference type="EMBL" id="LR031574">
    <property type="protein sequence ID" value="VDC96501.1"/>
    <property type="molecule type" value="Genomic_DNA"/>
</dbReference>
<sequence>MVPKGFVIVRVVSSQESEGRLRPSFDDNGLQTLRRKKIWSRNSRGKLGLSRFPHERVNGLELDNVQAMEEPRPTADPL</sequence>
<accession>A0A3P6BJH2</accession>
<dbReference type="Proteomes" id="UP000694005">
    <property type="component" value="Chromosome A07"/>
</dbReference>
<organism evidence="2">
    <name type="scientific">Brassica campestris</name>
    <name type="common">Field mustard</name>
    <dbReference type="NCBI Taxonomy" id="3711"/>
    <lineage>
        <taxon>Eukaryota</taxon>
        <taxon>Viridiplantae</taxon>
        <taxon>Streptophyta</taxon>
        <taxon>Embryophyta</taxon>
        <taxon>Tracheophyta</taxon>
        <taxon>Spermatophyta</taxon>
        <taxon>Magnoliopsida</taxon>
        <taxon>eudicotyledons</taxon>
        <taxon>Gunneridae</taxon>
        <taxon>Pentapetalae</taxon>
        <taxon>rosids</taxon>
        <taxon>malvids</taxon>
        <taxon>Brassicales</taxon>
        <taxon>Brassicaceae</taxon>
        <taxon>Brassiceae</taxon>
        <taxon>Brassica</taxon>
    </lineage>
</organism>
<dbReference type="EMBL" id="LS974623">
    <property type="protein sequence ID" value="CAG7901252.1"/>
    <property type="molecule type" value="Genomic_DNA"/>
</dbReference>
<proteinExistence type="predicted"/>
<evidence type="ECO:0000313" key="2">
    <source>
        <dbReference type="EMBL" id="VDC96501.1"/>
    </source>
</evidence>
<dbReference type="AlphaFoldDB" id="A0A3P6BJH2"/>
<reference evidence="2" key="1">
    <citation type="submission" date="2018-11" db="EMBL/GenBank/DDBJ databases">
        <authorList>
            <consortium name="Genoscope - CEA"/>
            <person name="William W."/>
        </authorList>
    </citation>
    <scope>NUCLEOTIDE SEQUENCE</scope>
</reference>
<gene>
    <name evidence="2" type="ORF">BRAA07T28553Z</name>
    <name evidence="1" type="ORF">BRAPAZ1V2_A07P08960.2</name>
</gene>
<dbReference type="Gramene" id="A07p08960.2_BraZ1">
    <property type="protein sequence ID" value="A07p08960.2_BraZ1.CDS"/>
    <property type="gene ID" value="A07g08960.2_BraZ1"/>
</dbReference>
<name>A0A3P6BJH2_BRACM</name>